<dbReference type="AlphaFoldDB" id="A0A058ZAD1"/>
<sequence>MAVNLGLILPFVVLLCVQIFMVLFNVTAGLVPENRLAYLGLIDLLFPILALFAATRHKSGRSWPASIMLVYIFWCFIWTVMGILVILVRTKVLVYSADNSFLVALLGSPDAVVPRVTEIVTYVCLGIQAIGFFFGIVVRLRIIADDGYKGTSSSKFL</sequence>
<feature type="transmembrane region" description="Helical" evidence="1">
    <location>
        <begin position="67"/>
        <end position="88"/>
    </location>
</feature>
<proteinExistence type="predicted"/>
<protein>
    <submittedName>
        <fullName evidence="2">Uncharacterized protein</fullName>
    </submittedName>
</protein>
<evidence type="ECO:0000313" key="3">
    <source>
        <dbReference type="Proteomes" id="UP000030693"/>
    </source>
</evidence>
<feature type="transmembrane region" description="Helical" evidence="1">
    <location>
        <begin position="36"/>
        <end position="55"/>
    </location>
</feature>
<dbReference type="Proteomes" id="UP000030693">
    <property type="component" value="Unassembled WGS sequence"/>
</dbReference>
<gene>
    <name evidence="2" type="ORF">H696_02245</name>
</gene>
<keyword evidence="1" id="KW-0812">Transmembrane</keyword>
<accession>A0A058ZAD1</accession>
<dbReference type="EMBL" id="KB932203">
    <property type="protein sequence ID" value="KCV71299.1"/>
    <property type="molecule type" value="Genomic_DNA"/>
</dbReference>
<keyword evidence="1" id="KW-1133">Transmembrane helix</keyword>
<organism evidence="2">
    <name type="scientific">Fonticula alba</name>
    <name type="common">Slime mold</name>
    <dbReference type="NCBI Taxonomy" id="691883"/>
    <lineage>
        <taxon>Eukaryota</taxon>
        <taxon>Rotosphaerida</taxon>
        <taxon>Fonticulaceae</taxon>
        <taxon>Fonticula</taxon>
    </lineage>
</organism>
<evidence type="ECO:0000313" key="2">
    <source>
        <dbReference type="EMBL" id="KCV71299.1"/>
    </source>
</evidence>
<evidence type="ECO:0000256" key="1">
    <source>
        <dbReference type="SAM" id="Phobius"/>
    </source>
</evidence>
<feature type="transmembrane region" description="Helical" evidence="1">
    <location>
        <begin position="7"/>
        <end position="30"/>
    </location>
</feature>
<name>A0A058ZAD1_FONAL</name>
<dbReference type="RefSeq" id="XP_009494422.1">
    <property type="nucleotide sequence ID" value="XM_009496147.1"/>
</dbReference>
<dbReference type="GeneID" id="20526970"/>
<keyword evidence="3" id="KW-1185">Reference proteome</keyword>
<feature type="transmembrane region" description="Helical" evidence="1">
    <location>
        <begin position="119"/>
        <end position="140"/>
    </location>
</feature>
<keyword evidence="1" id="KW-0472">Membrane</keyword>
<reference evidence="2" key="1">
    <citation type="submission" date="2013-04" db="EMBL/GenBank/DDBJ databases">
        <title>The Genome Sequence of Fonticula alba ATCC 38817.</title>
        <authorList>
            <consortium name="The Broad Institute Genomics Platform"/>
            <person name="Russ C."/>
            <person name="Cuomo C."/>
            <person name="Burger G."/>
            <person name="Gray M.W."/>
            <person name="Holland P.W.H."/>
            <person name="King N."/>
            <person name="Lang F.B.F."/>
            <person name="Roger A.J."/>
            <person name="Ruiz-Trillo I."/>
            <person name="Brown M."/>
            <person name="Walker B."/>
            <person name="Young S."/>
            <person name="Zeng Q."/>
            <person name="Gargeya S."/>
            <person name="Fitzgerald M."/>
            <person name="Haas B."/>
            <person name="Abouelleil A."/>
            <person name="Allen A.W."/>
            <person name="Alvarado L."/>
            <person name="Arachchi H.M."/>
            <person name="Berlin A.M."/>
            <person name="Chapman S.B."/>
            <person name="Gainer-Dewar J."/>
            <person name="Goldberg J."/>
            <person name="Griggs A."/>
            <person name="Gujja S."/>
            <person name="Hansen M."/>
            <person name="Howarth C."/>
            <person name="Imamovic A."/>
            <person name="Ireland A."/>
            <person name="Larimer J."/>
            <person name="McCowan C."/>
            <person name="Murphy C."/>
            <person name="Pearson M."/>
            <person name="Poon T.W."/>
            <person name="Priest M."/>
            <person name="Roberts A."/>
            <person name="Saif S."/>
            <person name="Shea T."/>
            <person name="Sisk P."/>
            <person name="Sykes S."/>
            <person name="Wortman J."/>
            <person name="Nusbaum C."/>
            <person name="Birren B."/>
        </authorList>
    </citation>
    <scope>NUCLEOTIDE SEQUENCE [LARGE SCALE GENOMIC DNA]</scope>
    <source>
        <strain evidence="2">ATCC 38817</strain>
    </source>
</reference>